<reference evidence="1" key="2">
    <citation type="journal article" date="2018" name="Nature">
        <title>A major lineage of non-tailed dsDNA viruses as unrecognized killers of marine bacteria.</title>
        <authorList>
            <person name="Kauffman K.M."/>
            <person name="Hussain F.A."/>
            <person name="Yang J."/>
            <person name="Arevalo P."/>
            <person name="Brown J.M."/>
            <person name="Chang W.K."/>
            <person name="VanInsberghe D."/>
            <person name="Elsherbini J."/>
            <person name="Sharma R.S."/>
            <person name="Cutler M.B."/>
            <person name="Kelly L."/>
            <person name="Polz M.F."/>
        </authorList>
    </citation>
    <scope>NUCLEOTIDE SEQUENCE</scope>
    <source>
        <strain evidence="1">10N.222.46.E12</strain>
    </source>
</reference>
<comment type="caution">
    <text evidence="1">The sequence shown here is derived from an EMBL/GenBank/DDBJ whole genome shotgun (WGS) entry which is preliminary data.</text>
</comment>
<protein>
    <submittedName>
        <fullName evidence="1">Uncharacterized protein</fullName>
    </submittedName>
</protein>
<name>A0A7Z1MFP6_9VIBR</name>
<sequence>MISKDTIEQLSHTIIPNAPQPQEAEEDIDHILLKLATQKFGTTAALASKLNVDESQIHEWLKTPLPIGIIDSLENIVLGEKYLSPHLIFSLGGLEQMEQWQTLVNALINDALHRYLSDIPVVFMPENTDFLCERTLEALINIGMELPQEYPKDLQLNNIDDLESMINANIYAHTLSLIFDAMVNIQCYYDTFFDAISEHPDHPFEEALCWEHILVDLAVYHALDDQKIFPGLQAFQNETMMNTHQYINALKSHAYQHRLPLRAELLHLLNKDHEELYDDSEAEIMGLFPPQIHPDIYVSEIIESQRLIHQVLPGICRKLEMSEEEIRELIGKK</sequence>
<reference evidence="1" key="1">
    <citation type="submission" date="2016-07" db="EMBL/GenBank/DDBJ databases">
        <authorList>
            <person name="Kauffman K."/>
            <person name="Arevalo P."/>
            <person name="Polz M.F."/>
        </authorList>
    </citation>
    <scope>NUCLEOTIDE SEQUENCE</scope>
    <source>
        <strain evidence="1">10N.222.46.E12</strain>
    </source>
</reference>
<organism evidence="1">
    <name type="scientific">Vibrio cyclitrophicus</name>
    <dbReference type="NCBI Taxonomy" id="47951"/>
    <lineage>
        <taxon>Bacteria</taxon>
        <taxon>Pseudomonadati</taxon>
        <taxon>Pseudomonadota</taxon>
        <taxon>Gammaproteobacteria</taxon>
        <taxon>Vibrionales</taxon>
        <taxon>Vibrionaceae</taxon>
        <taxon>Vibrio</taxon>
    </lineage>
</organism>
<dbReference type="AlphaFoldDB" id="A0A7Z1MFP6"/>
<accession>A0A7Z1MFP6</accession>
<evidence type="ECO:0000313" key="1">
    <source>
        <dbReference type="EMBL" id="PMP25267.1"/>
    </source>
</evidence>
<proteinExistence type="predicted"/>
<dbReference type="EMBL" id="MDBS01000057">
    <property type="protein sequence ID" value="PMP25267.1"/>
    <property type="molecule type" value="Genomic_DNA"/>
</dbReference>
<gene>
    <name evidence="1" type="ORF">BCS90_24685</name>
</gene>
<dbReference type="RefSeq" id="WP_154724049.1">
    <property type="nucleotide sequence ID" value="NZ_CP170593.1"/>
</dbReference>